<keyword evidence="6" id="KW-1185">Reference proteome</keyword>
<keyword evidence="3" id="KW-0560">Oxidoreductase</keyword>
<dbReference type="InterPro" id="IPR016169">
    <property type="entry name" value="FAD-bd_PCMH_sub2"/>
</dbReference>
<sequence>MGGVSFGGGGVPPEPWGLRSAARGSGCTKNRYNSTNITLRPNRRCAMKPGKFEHYEPTSIDQAVMILADVADQDGRVLAGGQTLVPAMALRLARPAFLVDINRIEELRRAEVRDGALEIGACVRHAAFHQPVVPGPLGRLLAQVVRHIAHLPIRTRGTFCGSIANADPASEWCLVSSTLDAEFVVRSVGRERRIPAAEFFLGYMATALEPAELLVAARLPLLGEETRFGFEEYSRRAGDFAQAMALAVFELHDGVMRNVRIGVGGVEDRTRRLAAAEACLEGIAPDAQEFQRAADAAAQQVQPSDSGADEQAYRRDLVRAVVRRALDKGMQQ</sequence>
<proteinExistence type="predicted"/>
<evidence type="ECO:0000256" key="1">
    <source>
        <dbReference type="ARBA" id="ARBA00022630"/>
    </source>
</evidence>
<evidence type="ECO:0000313" key="6">
    <source>
        <dbReference type="Proteomes" id="UP000215767"/>
    </source>
</evidence>
<dbReference type="InterPro" id="IPR005107">
    <property type="entry name" value="CO_DH_flav_C"/>
</dbReference>
<evidence type="ECO:0000313" key="5">
    <source>
        <dbReference type="EMBL" id="OZI66722.1"/>
    </source>
</evidence>
<dbReference type="InterPro" id="IPR051312">
    <property type="entry name" value="Diverse_Substr_Oxidored"/>
</dbReference>
<evidence type="ECO:0000256" key="2">
    <source>
        <dbReference type="ARBA" id="ARBA00022827"/>
    </source>
</evidence>
<dbReference type="Gene3D" id="3.30.390.50">
    <property type="entry name" value="CO dehydrogenase flavoprotein, C-terminal domain"/>
    <property type="match status" value="1"/>
</dbReference>
<dbReference type="Gene3D" id="3.30.465.10">
    <property type="match status" value="1"/>
</dbReference>
<dbReference type="InterPro" id="IPR002346">
    <property type="entry name" value="Mopterin_DH_FAD-bd"/>
</dbReference>
<dbReference type="SMART" id="SM01092">
    <property type="entry name" value="CO_deh_flav_C"/>
    <property type="match status" value="1"/>
</dbReference>
<organism evidence="5 6">
    <name type="scientific">Bordetella genomosp. 11</name>
    <dbReference type="NCBI Taxonomy" id="1416808"/>
    <lineage>
        <taxon>Bacteria</taxon>
        <taxon>Pseudomonadati</taxon>
        <taxon>Pseudomonadota</taxon>
        <taxon>Betaproteobacteria</taxon>
        <taxon>Burkholderiales</taxon>
        <taxon>Alcaligenaceae</taxon>
        <taxon>Bordetella</taxon>
    </lineage>
</organism>
<keyword evidence="2" id="KW-0274">FAD</keyword>
<dbReference type="OrthoDB" id="9793944at2"/>
<evidence type="ECO:0000259" key="4">
    <source>
        <dbReference type="PROSITE" id="PS51387"/>
    </source>
</evidence>
<gene>
    <name evidence="5" type="ORF">CAL28_03080</name>
</gene>
<dbReference type="PANTHER" id="PTHR42659">
    <property type="entry name" value="XANTHINE DEHYDROGENASE SUBUNIT C-RELATED"/>
    <property type="match status" value="1"/>
</dbReference>
<dbReference type="InterPro" id="IPR016166">
    <property type="entry name" value="FAD-bd_PCMH"/>
</dbReference>
<name>A0A261UZE3_9BORD</name>
<dbReference type="PANTHER" id="PTHR42659:SF2">
    <property type="entry name" value="XANTHINE DEHYDROGENASE SUBUNIT C-RELATED"/>
    <property type="match status" value="1"/>
</dbReference>
<dbReference type="InterPro" id="IPR036683">
    <property type="entry name" value="CO_DH_flav_C_dom_sf"/>
</dbReference>
<feature type="domain" description="FAD-binding PCMH-type" evidence="4">
    <location>
        <begin position="47"/>
        <end position="224"/>
    </location>
</feature>
<dbReference type="Pfam" id="PF00941">
    <property type="entry name" value="FAD_binding_5"/>
    <property type="match status" value="1"/>
</dbReference>
<dbReference type="EMBL" id="NEVS01000001">
    <property type="protein sequence ID" value="OZI66722.1"/>
    <property type="molecule type" value="Genomic_DNA"/>
</dbReference>
<reference evidence="6" key="1">
    <citation type="submission" date="2017-05" db="EMBL/GenBank/DDBJ databases">
        <title>Complete and WGS of Bordetella genogroups.</title>
        <authorList>
            <person name="Spilker T."/>
            <person name="Lipuma J."/>
        </authorList>
    </citation>
    <scope>NUCLEOTIDE SEQUENCE [LARGE SCALE GENOMIC DNA]</scope>
    <source>
        <strain evidence="6">AU8856</strain>
    </source>
</reference>
<dbReference type="SUPFAM" id="SSF56176">
    <property type="entry name" value="FAD-binding/transporter-associated domain-like"/>
    <property type="match status" value="1"/>
</dbReference>
<comment type="caution">
    <text evidence="5">The sequence shown here is derived from an EMBL/GenBank/DDBJ whole genome shotgun (WGS) entry which is preliminary data.</text>
</comment>
<dbReference type="InterPro" id="IPR016167">
    <property type="entry name" value="FAD-bd_PCMH_sub1"/>
</dbReference>
<dbReference type="InterPro" id="IPR036318">
    <property type="entry name" value="FAD-bd_PCMH-like_sf"/>
</dbReference>
<dbReference type="Pfam" id="PF03450">
    <property type="entry name" value="CO_deh_flav_C"/>
    <property type="match status" value="1"/>
</dbReference>
<keyword evidence="1" id="KW-0285">Flavoprotein</keyword>
<dbReference type="PROSITE" id="PS51387">
    <property type="entry name" value="FAD_PCMH"/>
    <property type="match status" value="1"/>
</dbReference>
<dbReference type="GO" id="GO:0071949">
    <property type="term" value="F:FAD binding"/>
    <property type="evidence" value="ECO:0007669"/>
    <property type="project" value="InterPro"/>
</dbReference>
<dbReference type="Gene3D" id="3.30.43.10">
    <property type="entry name" value="Uridine Diphospho-n-acetylenolpyruvylglucosamine Reductase, domain 2"/>
    <property type="match status" value="1"/>
</dbReference>
<dbReference type="AlphaFoldDB" id="A0A261UZE3"/>
<evidence type="ECO:0000256" key="3">
    <source>
        <dbReference type="ARBA" id="ARBA00023002"/>
    </source>
</evidence>
<protein>
    <recommendedName>
        <fullName evidence="4">FAD-binding PCMH-type domain-containing protein</fullName>
    </recommendedName>
</protein>
<dbReference type="GO" id="GO:0016491">
    <property type="term" value="F:oxidoreductase activity"/>
    <property type="evidence" value="ECO:0007669"/>
    <property type="project" value="UniProtKB-KW"/>
</dbReference>
<dbReference type="SUPFAM" id="SSF55447">
    <property type="entry name" value="CO dehydrogenase flavoprotein C-terminal domain-like"/>
    <property type="match status" value="1"/>
</dbReference>
<dbReference type="Proteomes" id="UP000215767">
    <property type="component" value="Unassembled WGS sequence"/>
</dbReference>
<accession>A0A261UZE3</accession>